<dbReference type="InterPro" id="IPR027643">
    <property type="entry name" value="Formin-like_plant"/>
</dbReference>
<accession>A0AAN9R7I8</accession>
<evidence type="ECO:0000313" key="7">
    <source>
        <dbReference type="Proteomes" id="UP001367508"/>
    </source>
</evidence>
<feature type="compositionally biased region" description="Low complexity" evidence="3">
    <location>
        <begin position="320"/>
        <end position="330"/>
    </location>
</feature>
<dbReference type="PANTHER" id="PTHR23213">
    <property type="entry name" value="FORMIN-RELATED"/>
    <property type="match status" value="1"/>
</dbReference>
<keyword evidence="4" id="KW-0472">Membrane</keyword>
<evidence type="ECO:0000256" key="1">
    <source>
        <dbReference type="ARBA" id="ARBA00025793"/>
    </source>
</evidence>
<dbReference type="EMBL" id="JAYMYQ010000001">
    <property type="protein sequence ID" value="KAK7362061.1"/>
    <property type="molecule type" value="Genomic_DNA"/>
</dbReference>
<evidence type="ECO:0000256" key="2">
    <source>
        <dbReference type="RuleBase" id="RU361260"/>
    </source>
</evidence>
<sequence>MKVPNHPSTTLFTQFQEGQQELTASTILKLISISSTLMALNMMLQPWLLLGIVFVLHSFSIPICYCQSRSSPQNIETFYPNETSAPRQPPEPPPRPQQPSPPTQNQAPGPVAATRSTSSKGKIAKAVAGTAASTIVVCGLIFILVQRCLRARRRKAITNNTASGGDGRVVPQRNVFERVEGNVKGLIVDEDGLDVIYWRKLEGKNSNIDLHKEVLSSPQNKEKEKEEDDDHEGNQVKKSKSIQEVPLLRGKSSTSHLNIAPEEDEPYRMTRIPPPPSALASASIPLPPSSVPASVGVAIKGVQKPDSPAEPSTPPPPASPSTSPSTSFSAVPKMISSAPSPPPLPERKSPAAAPPPPPPIPARKSPAPPPPPPSSKSPTGPIEMSVIKQRNSSGKSMPETSNDQVKLKPLHWDKVSTNNSDHSMVWDKVDRGSFRVDQDLMEALFGYVATNRRSPKGQNHSTIPSKDASASSAKTFLLEPRKSQNIAIVLKSLAVSQGDIVEALNDGKGLNADTLEKLSRVSPTEEEQSLILQYKGDPARLAAAESFLYNLLKAVPSAFKRLNAMLFRLNYASEIQEVKESLHTIELGCKELRSQGLFVKLLEAVLKAGNRMNAGTARGNAQAFNLASLRKLSDVKSTNGKTTLLHFVVEEVVRSEGKRVALNRNGSLSRSSSRSSSNSNGNYENNAASNEQLEREYITLGLPIVGGISSEFSNVKKAAHVDYNNLVGSISSLSTRLAEIQKLVSLCGNGGGGYFVKEMDHFVANAEEELKLLRDKQTSVLQLVKKTTQYYQGGASKDTAEDNLQLFVTVKDFLGMVDQTCIEIARDMQKKKTPKANFR</sequence>
<evidence type="ECO:0000259" key="5">
    <source>
        <dbReference type="PROSITE" id="PS51444"/>
    </source>
</evidence>
<feature type="region of interest" description="Disordered" evidence="3">
    <location>
        <begin position="300"/>
        <end position="411"/>
    </location>
</feature>
<dbReference type="InterPro" id="IPR042201">
    <property type="entry name" value="FH2_Formin_sf"/>
</dbReference>
<feature type="compositionally biased region" description="Polar residues" evidence="3">
    <location>
        <begin position="388"/>
        <end position="404"/>
    </location>
</feature>
<dbReference type="Gene3D" id="1.20.58.2220">
    <property type="entry name" value="Formin, FH2 domain"/>
    <property type="match status" value="1"/>
</dbReference>
<gene>
    <name evidence="6" type="ORF">VNO77_04161</name>
</gene>
<evidence type="ECO:0000256" key="4">
    <source>
        <dbReference type="SAM" id="Phobius"/>
    </source>
</evidence>
<name>A0AAN9R7I8_CANGL</name>
<evidence type="ECO:0000313" key="6">
    <source>
        <dbReference type="EMBL" id="KAK7362061.1"/>
    </source>
</evidence>
<keyword evidence="4" id="KW-1133">Transmembrane helix</keyword>
<protein>
    <recommendedName>
        <fullName evidence="2">Formin-like protein</fullName>
    </recommendedName>
</protein>
<dbReference type="SMART" id="SM00498">
    <property type="entry name" value="FH2"/>
    <property type="match status" value="1"/>
</dbReference>
<comment type="similarity">
    <text evidence="1">Belongs to the formin-like family. Class-I subfamily.</text>
</comment>
<dbReference type="Pfam" id="PF02181">
    <property type="entry name" value="FH2"/>
    <property type="match status" value="1"/>
</dbReference>
<feature type="transmembrane region" description="Helical" evidence="4">
    <location>
        <begin position="123"/>
        <end position="145"/>
    </location>
</feature>
<comment type="caution">
    <text evidence="6">The sequence shown here is derived from an EMBL/GenBank/DDBJ whole genome shotgun (WGS) entry which is preliminary data.</text>
</comment>
<feature type="region of interest" description="Disordered" evidence="3">
    <location>
        <begin position="211"/>
        <end position="285"/>
    </location>
</feature>
<dbReference type="PROSITE" id="PS51444">
    <property type="entry name" value="FH2"/>
    <property type="match status" value="1"/>
</dbReference>
<proteinExistence type="inferred from homology"/>
<organism evidence="6 7">
    <name type="scientific">Canavalia gladiata</name>
    <name type="common">Sword bean</name>
    <name type="synonym">Dolichos gladiatus</name>
    <dbReference type="NCBI Taxonomy" id="3824"/>
    <lineage>
        <taxon>Eukaryota</taxon>
        <taxon>Viridiplantae</taxon>
        <taxon>Streptophyta</taxon>
        <taxon>Embryophyta</taxon>
        <taxon>Tracheophyta</taxon>
        <taxon>Spermatophyta</taxon>
        <taxon>Magnoliopsida</taxon>
        <taxon>eudicotyledons</taxon>
        <taxon>Gunneridae</taxon>
        <taxon>Pentapetalae</taxon>
        <taxon>rosids</taxon>
        <taxon>fabids</taxon>
        <taxon>Fabales</taxon>
        <taxon>Fabaceae</taxon>
        <taxon>Papilionoideae</taxon>
        <taxon>50 kb inversion clade</taxon>
        <taxon>NPAAA clade</taxon>
        <taxon>indigoferoid/millettioid clade</taxon>
        <taxon>Phaseoleae</taxon>
        <taxon>Canavalia</taxon>
    </lineage>
</organism>
<dbReference type="SUPFAM" id="SSF101447">
    <property type="entry name" value="Formin homology 2 domain (FH2 domain)"/>
    <property type="match status" value="1"/>
</dbReference>
<feature type="region of interest" description="Disordered" evidence="3">
    <location>
        <begin position="76"/>
        <end position="119"/>
    </location>
</feature>
<feature type="transmembrane region" description="Helical" evidence="4">
    <location>
        <begin position="47"/>
        <end position="66"/>
    </location>
</feature>
<evidence type="ECO:0000256" key="3">
    <source>
        <dbReference type="SAM" id="MobiDB-lite"/>
    </source>
</evidence>
<reference evidence="6 7" key="1">
    <citation type="submission" date="2024-01" db="EMBL/GenBank/DDBJ databases">
        <title>The genomes of 5 underutilized Papilionoideae crops provide insights into root nodulation and disease resistanc.</title>
        <authorList>
            <person name="Jiang F."/>
        </authorList>
    </citation>
    <scope>NUCLEOTIDE SEQUENCE [LARGE SCALE GENOMIC DNA]</scope>
    <source>
        <strain evidence="6">LVBAO_FW01</strain>
        <tissue evidence="6">Leaves</tissue>
    </source>
</reference>
<dbReference type="AlphaFoldDB" id="A0AAN9R7I8"/>
<keyword evidence="7" id="KW-1185">Reference proteome</keyword>
<dbReference type="Proteomes" id="UP001367508">
    <property type="component" value="Unassembled WGS sequence"/>
</dbReference>
<feature type="region of interest" description="Disordered" evidence="3">
    <location>
        <begin position="663"/>
        <end position="686"/>
    </location>
</feature>
<dbReference type="InterPro" id="IPR015425">
    <property type="entry name" value="FH2_Formin"/>
</dbReference>
<feature type="compositionally biased region" description="Basic and acidic residues" evidence="3">
    <location>
        <begin position="211"/>
        <end position="224"/>
    </location>
</feature>
<dbReference type="GO" id="GO:0051015">
    <property type="term" value="F:actin filament binding"/>
    <property type="evidence" value="ECO:0007669"/>
    <property type="project" value="InterPro"/>
</dbReference>
<feature type="domain" description="FH2" evidence="5">
    <location>
        <begin position="397"/>
        <end position="839"/>
    </location>
</feature>
<feature type="compositionally biased region" description="Pro residues" evidence="3">
    <location>
        <begin position="87"/>
        <end position="102"/>
    </location>
</feature>
<keyword evidence="4" id="KW-0812">Transmembrane</keyword>
<feature type="compositionally biased region" description="Pro residues" evidence="3">
    <location>
        <begin position="352"/>
        <end position="375"/>
    </location>
</feature>
<dbReference type="PANTHER" id="PTHR23213:SF341">
    <property type="entry name" value="FORMIN-LIKE PROTEIN"/>
    <property type="match status" value="1"/>
</dbReference>
<dbReference type="GO" id="GO:0045010">
    <property type="term" value="P:actin nucleation"/>
    <property type="evidence" value="ECO:0007669"/>
    <property type="project" value="InterPro"/>
</dbReference>